<evidence type="ECO:0000313" key="1">
    <source>
        <dbReference type="EMBL" id="CAI9933774.1"/>
    </source>
</evidence>
<dbReference type="AlphaFoldDB" id="A0AA86TYS2"/>
<accession>A0AA86TYS2</accession>
<comment type="caution">
    <text evidence="1">The sequence shown here is derived from an EMBL/GenBank/DDBJ whole genome shotgun (WGS) entry which is preliminary data.</text>
</comment>
<dbReference type="EMBL" id="CAXDID020000581">
    <property type="protein sequence ID" value="CAL6104255.1"/>
    <property type="molecule type" value="Genomic_DNA"/>
</dbReference>
<proteinExistence type="predicted"/>
<organism evidence="1">
    <name type="scientific">Hexamita inflata</name>
    <dbReference type="NCBI Taxonomy" id="28002"/>
    <lineage>
        <taxon>Eukaryota</taxon>
        <taxon>Metamonada</taxon>
        <taxon>Diplomonadida</taxon>
        <taxon>Hexamitidae</taxon>
        <taxon>Hexamitinae</taxon>
        <taxon>Hexamita</taxon>
    </lineage>
</organism>
<dbReference type="Proteomes" id="UP001642409">
    <property type="component" value="Unassembled WGS sequence"/>
</dbReference>
<gene>
    <name evidence="1" type="ORF">HINF_LOCUS21419</name>
    <name evidence="2" type="ORF">HINF_LOCUS72694</name>
</gene>
<protein>
    <submittedName>
        <fullName evidence="2">Hypothetical_protein</fullName>
    </submittedName>
</protein>
<evidence type="ECO:0000313" key="3">
    <source>
        <dbReference type="Proteomes" id="UP001642409"/>
    </source>
</evidence>
<sequence>MDTRKLPLKILVDPVRFICPFNYENRTNSFPGAKSIFRVMNQLNHSKYGYGYFNFRSNGIQETLSRYFIWLQQLIQQLGYFCLTNSKGLSQLYWFKLNLKEQKDVLLVQRSKLSAWPAYLKQRIKEMRQNRTFLPLNQIESYDNLNLANLKRQA</sequence>
<keyword evidence="3" id="KW-1185">Reference proteome</keyword>
<dbReference type="EMBL" id="CATOUU010000549">
    <property type="protein sequence ID" value="CAI9933774.1"/>
    <property type="molecule type" value="Genomic_DNA"/>
</dbReference>
<evidence type="ECO:0000313" key="2">
    <source>
        <dbReference type="EMBL" id="CAL6104255.1"/>
    </source>
</evidence>
<name>A0AA86TYS2_9EUKA</name>
<reference evidence="1" key="1">
    <citation type="submission" date="2023-06" db="EMBL/GenBank/DDBJ databases">
        <authorList>
            <person name="Kurt Z."/>
        </authorList>
    </citation>
    <scope>NUCLEOTIDE SEQUENCE</scope>
</reference>
<reference evidence="2 3" key="2">
    <citation type="submission" date="2024-07" db="EMBL/GenBank/DDBJ databases">
        <authorList>
            <person name="Akdeniz Z."/>
        </authorList>
    </citation>
    <scope>NUCLEOTIDE SEQUENCE [LARGE SCALE GENOMIC DNA]</scope>
</reference>